<dbReference type="EMBL" id="MHMS01000025">
    <property type="protein sequence ID" value="OGZ31570.1"/>
    <property type="molecule type" value="Genomic_DNA"/>
</dbReference>
<accession>A0A1G2F1Q5</accession>
<dbReference type="GO" id="GO:0016757">
    <property type="term" value="F:glycosyltransferase activity"/>
    <property type="evidence" value="ECO:0007669"/>
    <property type="project" value="UniProtKB-KW"/>
</dbReference>
<dbReference type="Proteomes" id="UP000176787">
    <property type="component" value="Unassembled WGS sequence"/>
</dbReference>
<evidence type="ECO:0000256" key="6">
    <source>
        <dbReference type="ARBA" id="ARBA00023136"/>
    </source>
</evidence>
<keyword evidence="3" id="KW-0808">Transferase</keyword>
<dbReference type="STRING" id="1801726.A3H02_02580"/>
<feature type="domain" description="Glycosyltransferase 2-like" evidence="8">
    <location>
        <begin position="9"/>
        <end position="173"/>
    </location>
</feature>
<keyword evidence="4 7" id="KW-0812">Transmembrane</keyword>
<dbReference type="CDD" id="cd04187">
    <property type="entry name" value="DPM1_like_bac"/>
    <property type="match status" value="1"/>
</dbReference>
<dbReference type="InterPro" id="IPR050256">
    <property type="entry name" value="Glycosyltransferase_2"/>
</dbReference>
<keyword evidence="5 7" id="KW-1133">Transmembrane helix</keyword>
<evidence type="ECO:0000256" key="4">
    <source>
        <dbReference type="ARBA" id="ARBA00022692"/>
    </source>
</evidence>
<feature type="transmembrane region" description="Helical" evidence="7">
    <location>
        <begin position="273"/>
        <end position="298"/>
    </location>
</feature>
<dbReference type="PANTHER" id="PTHR48090">
    <property type="entry name" value="UNDECAPRENYL-PHOSPHATE 4-DEOXY-4-FORMAMIDO-L-ARABINOSE TRANSFERASE-RELATED"/>
    <property type="match status" value="1"/>
</dbReference>
<sequence length="325" mass="37126">MAKGKKLISVIIPVYNEEKNILLIYNEIKKVWENLAENYDYELIFVNDCSQDKSGEEIEKIAEGDKQVKHLEFSRNFGKEIATSAGLHHALGEAAIMIDADLQHPSEFIPEFVEKWENGAPVVVGIREKNKGEELFKRIGSALFYRIMNLIGETQIIPNATDFRLLDRKVIEEFKKFTERNRITRALVDWLGFEIARVYFRANERKSGKAGYNYLKLIKLALSSFVSHSLFPLKLAGYLGIFITVFSTFLGLFVIIEQIILKDPLGVRFSGTAMLAVMILFLVGVMLSSLGLIALYIAHIHDEVINRPMYVIKNQKSKIKNQNYD</sequence>
<feature type="transmembrane region" description="Helical" evidence="7">
    <location>
        <begin position="237"/>
        <end position="261"/>
    </location>
</feature>
<dbReference type="InterPro" id="IPR001173">
    <property type="entry name" value="Glyco_trans_2-like"/>
</dbReference>
<evidence type="ECO:0000256" key="2">
    <source>
        <dbReference type="ARBA" id="ARBA00022676"/>
    </source>
</evidence>
<evidence type="ECO:0000313" key="10">
    <source>
        <dbReference type="Proteomes" id="UP000176787"/>
    </source>
</evidence>
<dbReference type="InterPro" id="IPR029044">
    <property type="entry name" value="Nucleotide-diphossugar_trans"/>
</dbReference>
<evidence type="ECO:0000259" key="8">
    <source>
        <dbReference type="Pfam" id="PF00535"/>
    </source>
</evidence>
<evidence type="ECO:0000313" key="9">
    <source>
        <dbReference type="EMBL" id="OGZ31570.1"/>
    </source>
</evidence>
<dbReference type="AlphaFoldDB" id="A0A1G2F1Q5"/>
<protein>
    <recommendedName>
        <fullName evidence="8">Glycosyltransferase 2-like domain-containing protein</fullName>
    </recommendedName>
</protein>
<gene>
    <name evidence="9" type="ORF">A3H02_02580</name>
</gene>
<reference evidence="9 10" key="1">
    <citation type="journal article" date="2016" name="Nat. Commun.">
        <title>Thousands of microbial genomes shed light on interconnected biogeochemical processes in an aquifer system.</title>
        <authorList>
            <person name="Anantharaman K."/>
            <person name="Brown C.T."/>
            <person name="Hug L.A."/>
            <person name="Sharon I."/>
            <person name="Castelle C.J."/>
            <person name="Probst A.J."/>
            <person name="Thomas B.C."/>
            <person name="Singh A."/>
            <person name="Wilkins M.J."/>
            <person name="Karaoz U."/>
            <person name="Brodie E.L."/>
            <person name="Williams K.H."/>
            <person name="Hubbard S.S."/>
            <person name="Banfield J.F."/>
        </authorList>
    </citation>
    <scope>NUCLEOTIDE SEQUENCE [LARGE SCALE GENOMIC DNA]</scope>
</reference>
<evidence type="ECO:0000256" key="7">
    <source>
        <dbReference type="SAM" id="Phobius"/>
    </source>
</evidence>
<dbReference type="PANTHER" id="PTHR48090:SF1">
    <property type="entry name" value="PROPHAGE BACTOPRENOL GLUCOSYL TRANSFERASE HOMOLOG"/>
    <property type="match status" value="1"/>
</dbReference>
<keyword evidence="2" id="KW-0328">Glycosyltransferase</keyword>
<dbReference type="GO" id="GO:0005886">
    <property type="term" value="C:plasma membrane"/>
    <property type="evidence" value="ECO:0007669"/>
    <property type="project" value="TreeGrafter"/>
</dbReference>
<evidence type="ECO:0000256" key="1">
    <source>
        <dbReference type="ARBA" id="ARBA00004141"/>
    </source>
</evidence>
<keyword evidence="6 7" id="KW-0472">Membrane</keyword>
<organism evidence="9 10">
    <name type="scientific">Candidatus Niyogibacteria bacterium RIFCSPLOWO2_12_FULL_41_13</name>
    <dbReference type="NCBI Taxonomy" id="1801726"/>
    <lineage>
        <taxon>Bacteria</taxon>
        <taxon>Candidatus Niyogiibacteriota</taxon>
    </lineage>
</organism>
<comment type="subcellular location">
    <subcellularLocation>
        <location evidence="1">Membrane</location>
        <topology evidence="1">Multi-pass membrane protein</topology>
    </subcellularLocation>
</comment>
<name>A0A1G2F1Q5_9BACT</name>
<dbReference type="Gene3D" id="3.90.550.10">
    <property type="entry name" value="Spore Coat Polysaccharide Biosynthesis Protein SpsA, Chain A"/>
    <property type="match status" value="1"/>
</dbReference>
<evidence type="ECO:0000256" key="5">
    <source>
        <dbReference type="ARBA" id="ARBA00022989"/>
    </source>
</evidence>
<proteinExistence type="predicted"/>
<comment type="caution">
    <text evidence="9">The sequence shown here is derived from an EMBL/GenBank/DDBJ whole genome shotgun (WGS) entry which is preliminary data.</text>
</comment>
<dbReference type="Pfam" id="PF00535">
    <property type="entry name" value="Glycos_transf_2"/>
    <property type="match status" value="1"/>
</dbReference>
<dbReference type="SUPFAM" id="SSF53448">
    <property type="entry name" value="Nucleotide-diphospho-sugar transferases"/>
    <property type="match status" value="1"/>
</dbReference>
<evidence type="ECO:0000256" key="3">
    <source>
        <dbReference type="ARBA" id="ARBA00022679"/>
    </source>
</evidence>